<dbReference type="EMBL" id="LBWP01000009">
    <property type="protein sequence ID" value="KKR11258.1"/>
    <property type="molecule type" value="Genomic_DNA"/>
</dbReference>
<sequence>MDKLLATAWGTIDAPPGVSRWGALITGTGSGPQKFFTMVVRTMIVVAGIYAFINIILAGYDFMSAGGNPEKMARAWQKIWQTLLGLLIAAGSFILAAIFGWLIFGNPNALLQITIFTP</sequence>
<dbReference type="AlphaFoldDB" id="A0A0G0N742"/>
<evidence type="ECO:0000313" key="3">
    <source>
        <dbReference type="Proteomes" id="UP000034246"/>
    </source>
</evidence>
<feature type="transmembrane region" description="Helical" evidence="1">
    <location>
        <begin position="83"/>
        <end position="104"/>
    </location>
</feature>
<comment type="caution">
    <text evidence="2">The sequence shown here is derived from an EMBL/GenBank/DDBJ whole genome shotgun (WGS) entry which is preliminary data.</text>
</comment>
<keyword evidence="1" id="KW-0472">Membrane</keyword>
<reference evidence="2 3" key="1">
    <citation type="journal article" date="2015" name="Nature">
        <title>rRNA introns, odd ribosomes, and small enigmatic genomes across a large radiation of phyla.</title>
        <authorList>
            <person name="Brown C.T."/>
            <person name="Hug L.A."/>
            <person name="Thomas B.C."/>
            <person name="Sharon I."/>
            <person name="Castelle C.J."/>
            <person name="Singh A."/>
            <person name="Wilkins M.J."/>
            <person name="Williams K.H."/>
            <person name="Banfield J.F."/>
        </authorList>
    </citation>
    <scope>NUCLEOTIDE SEQUENCE [LARGE SCALE GENOMIC DNA]</scope>
</reference>
<evidence type="ECO:0000313" key="2">
    <source>
        <dbReference type="EMBL" id="KKR11258.1"/>
    </source>
</evidence>
<gene>
    <name evidence="2" type="ORF">UT39_C0009G0018</name>
</gene>
<keyword evidence="1" id="KW-1133">Transmembrane helix</keyword>
<dbReference type="STRING" id="1618550.UT39_C0009G0018"/>
<feature type="transmembrane region" description="Helical" evidence="1">
    <location>
        <begin position="44"/>
        <end position="63"/>
    </location>
</feature>
<keyword evidence="1" id="KW-0812">Transmembrane</keyword>
<organism evidence="2 3">
    <name type="scientific">Candidatus Woesebacteria bacterium GW2011_GWA1_39_21</name>
    <dbReference type="NCBI Taxonomy" id="1618550"/>
    <lineage>
        <taxon>Bacteria</taxon>
        <taxon>Candidatus Woeseibacteriota</taxon>
    </lineage>
</organism>
<accession>A0A0G0N742</accession>
<evidence type="ECO:0000256" key="1">
    <source>
        <dbReference type="SAM" id="Phobius"/>
    </source>
</evidence>
<dbReference type="Proteomes" id="UP000034246">
    <property type="component" value="Unassembled WGS sequence"/>
</dbReference>
<proteinExistence type="predicted"/>
<name>A0A0G0N742_9BACT</name>
<protein>
    <submittedName>
        <fullName evidence="2">Uncharacterized protein</fullName>
    </submittedName>
</protein>